<dbReference type="PRINTS" id="PR00310">
    <property type="entry name" value="ANTIPRLFBTG1"/>
</dbReference>
<dbReference type="AlphaFoldDB" id="A0A0C9T8X1"/>
<feature type="domain" description="Anti-proliferative protein" evidence="3">
    <location>
        <begin position="7"/>
        <end position="115"/>
    </location>
</feature>
<feature type="region of interest" description="Disordered" evidence="2">
    <location>
        <begin position="189"/>
        <end position="230"/>
    </location>
</feature>
<keyword evidence="6" id="KW-1185">Reference proteome</keyword>
<dbReference type="Proteomes" id="UP000054279">
    <property type="component" value="Unassembled WGS sequence"/>
</dbReference>
<dbReference type="GO" id="GO:0005634">
    <property type="term" value="C:nucleus"/>
    <property type="evidence" value="ECO:0007669"/>
    <property type="project" value="TreeGrafter"/>
</dbReference>
<comment type="similarity">
    <text evidence="1">Belongs to the BTG family.</text>
</comment>
<dbReference type="EMBL" id="KN837175">
    <property type="protein sequence ID" value="KIJ36760.1"/>
    <property type="molecule type" value="Genomic_DNA"/>
</dbReference>
<evidence type="ECO:0000259" key="3">
    <source>
        <dbReference type="SMART" id="SM00099"/>
    </source>
</evidence>
<dbReference type="Pfam" id="PF07742">
    <property type="entry name" value="BTG"/>
    <property type="match status" value="1"/>
</dbReference>
<feature type="compositionally biased region" description="Low complexity" evidence="2">
    <location>
        <begin position="195"/>
        <end position="230"/>
    </location>
</feature>
<dbReference type="InterPro" id="IPR033332">
    <property type="entry name" value="BTG"/>
</dbReference>
<dbReference type="Gene3D" id="3.90.640.90">
    <property type="entry name" value="Anti-proliferative protein, N-terminal domain"/>
    <property type="match status" value="1"/>
</dbReference>
<dbReference type="PANTHER" id="PTHR22978">
    <property type="entry name" value="B-CELL TRANSLOCATION GENE"/>
    <property type="match status" value="1"/>
</dbReference>
<dbReference type="PANTHER" id="PTHR22978:SF22">
    <property type="entry name" value="BTG FAMILY PROTEIN"/>
    <property type="match status" value="1"/>
</dbReference>
<evidence type="ECO:0000256" key="1">
    <source>
        <dbReference type="ARBA" id="ARBA00007989"/>
    </source>
</evidence>
<accession>A0A0C9T8X1</accession>
<reference evidence="4 6" key="1">
    <citation type="submission" date="2014-06" db="EMBL/GenBank/DDBJ databases">
        <title>Evolutionary Origins and Diversification of the Mycorrhizal Mutualists.</title>
        <authorList>
            <consortium name="DOE Joint Genome Institute"/>
            <consortium name="Mycorrhizal Genomics Consortium"/>
            <person name="Kohler A."/>
            <person name="Kuo A."/>
            <person name="Nagy L.G."/>
            <person name="Floudas D."/>
            <person name="Copeland A."/>
            <person name="Barry K.W."/>
            <person name="Cichocki N."/>
            <person name="Veneault-Fourrey C."/>
            <person name="LaButti K."/>
            <person name="Lindquist E.A."/>
            <person name="Lipzen A."/>
            <person name="Lundell T."/>
            <person name="Morin E."/>
            <person name="Murat C."/>
            <person name="Riley R."/>
            <person name="Ohm R."/>
            <person name="Sun H."/>
            <person name="Tunlid A."/>
            <person name="Henrissat B."/>
            <person name="Grigoriev I.V."/>
            <person name="Hibbett D.S."/>
            <person name="Martin F."/>
        </authorList>
    </citation>
    <scope>NUCLEOTIDE SEQUENCE [LARGE SCALE GENOMIC DNA]</scope>
    <source>
        <strain evidence="4 6">SS14</strain>
    </source>
</reference>
<name>A0A0C9T8X1_SPHS4</name>
<protein>
    <recommendedName>
        <fullName evidence="3">Anti-proliferative protein domain-containing protein</fullName>
    </recommendedName>
</protein>
<feature type="non-terminal residue" evidence="4">
    <location>
        <position position="230"/>
    </location>
</feature>
<evidence type="ECO:0000256" key="2">
    <source>
        <dbReference type="SAM" id="MobiDB-lite"/>
    </source>
</evidence>
<evidence type="ECO:0000313" key="5">
    <source>
        <dbReference type="EMBL" id="KIJ36760.1"/>
    </source>
</evidence>
<dbReference type="HOGENOM" id="CLU_047588_0_0_1"/>
<evidence type="ECO:0000313" key="6">
    <source>
        <dbReference type="Proteomes" id="UP000054279"/>
    </source>
</evidence>
<dbReference type="EMBL" id="KN837412">
    <property type="protein sequence ID" value="KIJ25498.1"/>
    <property type="molecule type" value="Genomic_DNA"/>
</dbReference>
<dbReference type="InterPro" id="IPR036054">
    <property type="entry name" value="BTG-like_sf"/>
</dbReference>
<dbReference type="SUPFAM" id="SSF160696">
    <property type="entry name" value="BTG domain-like"/>
    <property type="match status" value="1"/>
</dbReference>
<sequence length="230" mass="25406">MSASSDLTFALTHAIAYLTHSLVGRYSATTIDLLHFTLERNLAKQYENNWFPTEPTRGSGRRCLTLAPRVTPPRPVYYSCKAARVNWDDWMSCLGNVEIHLFIDPGCVSVRFGSVNQSYVVWSAAETQSPVQQPSIAIIEDEDEQELFNMIADEIRAPTWMTPILSQFPAMTLARPSLLTKLVIPEHQAKDSGHSRSSSSSSISEASGFSFSSVDTTTSTAVSSFYSPAK</sequence>
<dbReference type="InterPro" id="IPR002087">
    <property type="entry name" value="Anti_prolifrtn"/>
</dbReference>
<organism evidence="4 6">
    <name type="scientific">Sphaerobolus stellatus (strain SS14)</name>
    <dbReference type="NCBI Taxonomy" id="990650"/>
    <lineage>
        <taxon>Eukaryota</taxon>
        <taxon>Fungi</taxon>
        <taxon>Dikarya</taxon>
        <taxon>Basidiomycota</taxon>
        <taxon>Agaricomycotina</taxon>
        <taxon>Agaricomycetes</taxon>
        <taxon>Phallomycetidae</taxon>
        <taxon>Geastrales</taxon>
        <taxon>Sphaerobolaceae</taxon>
        <taxon>Sphaerobolus</taxon>
    </lineage>
</organism>
<gene>
    <name evidence="5" type="ORF">M422DRAFT_232341</name>
    <name evidence="4" type="ORF">M422DRAFT_236983</name>
</gene>
<proteinExistence type="inferred from homology"/>
<dbReference type="OrthoDB" id="19928at2759"/>
<evidence type="ECO:0000313" key="4">
    <source>
        <dbReference type="EMBL" id="KIJ25498.1"/>
    </source>
</evidence>
<dbReference type="GO" id="GO:0005737">
    <property type="term" value="C:cytoplasm"/>
    <property type="evidence" value="ECO:0007669"/>
    <property type="project" value="TreeGrafter"/>
</dbReference>
<dbReference type="SMART" id="SM00099">
    <property type="entry name" value="btg1"/>
    <property type="match status" value="1"/>
</dbReference>